<keyword evidence="1" id="KW-0472">Membrane</keyword>
<evidence type="ECO:0000313" key="3">
    <source>
        <dbReference type="EMBL" id="MDO1446082.1"/>
    </source>
</evidence>
<keyword evidence="4" id="KW-1185">Reference proteome</keyword>
<feature type="transmembrane region" description="Helical" evidence="1">
    <location>
        <begin position="65"/>
        <end position="84"/>
    </location>
</feature>
<accession>A0ABT8R5P5</accession>
<gene>
    <name evidence="3" type="ORF">Q0590_07460</name>
</gene>
<reference evidence="3" key="1">
    <citation type="submission" date="2023-07" db="EMBL/GenBank/DDBJ databases">
        <title>The genome sequence of Rhodocytophaga aerolata KACC 12507.</title>
        <authorList>
            <person name="Zhang X."/>
        </authorList>
    </citation>
    <scope>NUCLEOTIDE SEQUENCE</scope>
    <source>
        <strain evidence="3">KACC 12507</strain>
    </source>
</reference>
<evidence type="ECO:0000313" key="4">
    <source>
        <dbReference type="Proteomes" id="UP001168528"/>
    </source>
</evidence>
<name>A0ABT8R5P5_9BACT</name>
<sequence>MIVRTLLFFLYLVSFYIPKVYAQTDTLAPLSTTSEITIQPNKLSPRKATLMSAALPGLGQAYTKSYWKIPILYTGAGIIGYLLIDNNQKYILWRDRYINQRTAIENGFDEPVKYENGEPISLEVLKRAKDTYRRYRDLNVILAGLLYVLNIADANVTAHLKTFDLGKDLTMRIQPDLLPSPYLQQPIAGMSIRFNIK</sequence>
<dbReference type="EMBL" id="JAUKPO010000003">
    <property type="protein sequence ID" value="MDO1446082.1"/>
    <property type="molecule type" value="Genomic_DNA"/>
</dbReference>
<dbReference type="Proteomes" id="UP001168528">
    <property type="component" value="Unassembled WGS sequence"/>
</dbReference>
<evidence type="ECO:0000256" key="1">
    <source>
        <dbReference type="SAM" id="Phobius"/>
    </source>
</evidence>
<keyword evidence="1" id="KW-0812">Transmembrane</keyword>
<feature type="domain" description="DUF5683" evidence="2">
    <location>
        <begin position="42"/>
        <end position="195"/>
    </location>
</feature>
<keyword evidence="1" id="KW-1133">Transmembrane helix</keyword>
<comment type="caution">
    <text evidence="3">The sequence shown here is derived from an EMBL/GenBank/DDBJ whole genome shotgun (WGS) entry which is preliminary data.</text>
</comment>
<protein>
    <submittedName>
        <fullName evidence="3">DUF5683 domain-containing protein</fullName>
    </submittedName>
</protein>
<evidence type="ECO:0000259" key="2">
    <source>
        <dbReference type="Pfam" id="PF18935"/>
    </source>
</evidence>
<organism evidence="3 4">
    <name type="scientific">Rhodocytophaga aerolata</name>
    <dbReference type="NCBI Taxonomy" id="455078"/>
    <lineage>
        <taxon>Bacteria</taxon>
        <taxon>Pseudomonadati</taxon>
        <taxon>Bacteroidota</taxon>
        <taxon>Cytophagia</taxon>
        <taxon>Cytophagales</taxon>
        <taxon>Rhodocytophagaceae</taxon>
        <taxon>Rhodocytophaga</taxon>
    </lineage>
</organism>
<proteinExistence type="predicted"/>
<dbReference type="Pfam" id="PF18935">
    <property type="entry name" value="DUF5683"/>
    <property type="match status" value="1"/>
</dbReference>
<dbReference type="InterPro" id="IPR043738">
    <property type="entry name" value="DUF5683"/>
</dbReference>
<dbReference type="RefSeq" id="WP_302036884.1">
    <property type="nucleotide sequence ID" value="NZ_JAUKPO010000003.1"/>
</dbReference>